<dbReference type="InterPro" id="IPR002153">
    <property type="entry name" value="TRPC_channel"/>
</dbReference>
<evidence type="ECO:0000256" key="5">
    <source>
        <dbReference type="ARBA" id="ARBA00022989"/>
    </source>
</evidence>
<dbReference type="FunFam" id="1.25.40.20:FF:000222">
    <property type="entry name" value="Short transient receptor potential channel 2 homolog"/>
    <property type="match status" value="1"/>
</dbReference>
<dbReference type="Gene3D" id="1.25.40.20">
    <property type="entry name" value="Ankyrin repeat-containing domain"/>
    <property type="match status" value="1"/>
</dbReference>
<dbReference type="Pfam" id="PF00520">
    <property type="entry name" value="Ion_trans"/>
    <property type="match status" value="1"/>
</dbReference>
<evidence type="ECO:0000256" key="13">
    <source>
        <dbReference type="SAM" id="Phobius"/>
    </source>
</evidence>
<proteinExistence type="predicted"/>
<feature type="transmembrane region" description="Helical" evidence="13">
    <location>
        <begin position="537"/>
        <end position="560"/>
    </location>
</feature>
<feature type="region of interest" description="Disordered" evidence="12">
    <location>
        <begin position="754"/>
        <end position="810"/>
    </location>
</feature>
<feature type="transmembrane region" description="Helical" evidence="13">
    <location>
        <begin position="332"/>
        <end position="355"/>
    </location>
</feature>
<organism evidence="15">
    <name type="scientific">Xenopus tropicalis</name>
    <name type="common">Western clawed frog</name>
    <name type="synonym">Silurana tropicalis</name>
    <dbReference type="NCBI Taxonomy" id="8364"/>
    <lineage>
        <taxon>Eukaryota</taxon>
        <taxon>Metazoa</taxon>
        <taxon>Chordata</taxon>
        <taxon>Craniata</taxon>
        <taxon>Vertebrata</taxon>
        <taxon>Euteleostomi</taxon>
        <taxon>Amphibia</taxon>
        <taxon>Batrachia</taxon>
        <taxon>Anura</taxon>
        <taxon>Pipoidea</taxon>
        <taxon>Pipidae</taxon>
        <taxon>Xenopodinae</taxon>
        <taxon>Xenopus</taxon>
        <taxon>Silurana</taxon>
    </lineage>
</organism>
<dbReference type="InterPro" id="IPR002110">
    <property type="entry name" value="Ankyrin_rpt"/>
</dbReference>
<dbReference type="GO" id="GO:0005262">
    <property type="term" value="F:calcium channel activity"/>
    <property type="evidence" value="ECO:0007669"/>
    <property type="project" value="InterPro"/>
</dbReference>
<dbReference type="SMART" id="SM00248">
    <property type="entry name" value="ANK"/>
    <property type="match status" value="3"/>
</dbReference>
<evidence type="ECO:0000256" key="12">
    <source>
        <dbReference type="SAM" id="MobiDB-lite"/>
    </source>
</evidence>
<evidence type="ECO:0000256" key="3">
    <source>
        <dbReference type="ARBA" id="ARBA00022692"/>
    </source>
</evidence>
<feature type="transmembrane region" description="Helical" evidence="13">
    <location>
        <begin position="442"/>
        <end position="463"/>
    </location>
</feature>
<evidence type="ECO:0000256" key="6">
    <source>
        <dbReference type="ARBA" id="ARBA00023043"/>
    </source>
</evidence>
<evidence type="ECO:0000256" key="4">
    <source>
        <dbReference type="ARBA" id="ARBA00022737"/>
    </source>
</evidence>
<dbReference type="Bgee" id="ENSXETG00000004224">
    <property type="expression patterns" value="Expressed in neural crest and 10 other cell types or tissues"/>
</dbReference>
<evidence type="ECO:0000256" key="9">
    <source>
        <dbReference type="ARBA" id="ARBA00023303"/>
    </source>
</evidence>
<feature type="domain" description="Transient receptor ion channel" evidence="14">
    <location>
        <begin position="176"/>
        <end position="238"/>
    </location>
</feature>
<dbReference type="GO" id="GO:0016020">
    <property type="term" value="C:membrane"/>
    <property type="evidence" value="ECO:0007669"/>
    <property type="project" value="UniProtKB-SubCell"/>
</dbReference>
<dbReference type="InterPro" id="IPR036770">
    <property type="entry name" value="Ankyrin_rpt-contain_sf"/>
</dbReference>
<protein>
    <submittedName>
        <fullName evidence="15">Transient receptor potential cation channel subfamily C member 2 (pseudogene)</fullName>
    </submittedName>
</protein>
<feature type="compositionally biased region" description="Basic and acidic residues" evidence="12">
    <location>
        <begin position="800"/>
        <end position="810"/>
    </location>
</feature>
<comment type="subcellular location">
    <subcellularLocation>
        <location evidence="1">Membrane</location>
        <topology evidence="1">Multi-pass membrane protein</topology>
    </subcellularLocation>
</comment>
<name>F6QLZ5_XENTR</name>
<dbReference type="Xenbase" id="XB-GENE-6258978">
    <property type="gene designation" value="trpc2"/>
</dbReference>
<reference evidence="15" key="1">
    <citation type="journal article" date="2010" name="Science">
        <title>The genome of the Western clawed frog Xenopus tropicalis.</title>
        <authorList>
            <person name="Hellsten U."/>
            <person name="Harland R.M."/>
            <person name="Gilchrist M.J."/>
            <person name="Hendrix D."/>
            <person name="Jurka J."/>
            <person name="Kapitonov V."/>
            <person name="Ovcharenko I."/>
            <person name="Putnam N.H."/>
            <person name="Shu S."/>
            <person name="Taher L."/>
            <person name="Blitz I.L."/>
            <person name="Blumberg B."/>
            <person name="Dichmann D.S."/>
            <person name="Dubchak I."/>
            <person name="Amaya E."/>
            <person name="Detter J.C."/>
            <person name="Fletcher R."/>
            <person name="Gerhard D.S."/>
            <person name="Goodstein D."/>
            <person name="Graves T."/>
            <person name="Grigoriev I.V."/>
            <person name="Grimwood J."/>
            <person name="Kawashima T."/>
            <person name="Lindquist E."/>
            <person name="Lucas S.M."/>
            <person name="Mead P.E."/>
            <person name="Mitros T."/>
            <person name="Ogino H."/>
            <person name="Ohta Y."/>
            <person name="Poliakov A.V."/>
            <person name="Pollet N."/>
            <person name="Robert J."/>
            <person name="Salamov A."/>
            <person name="Sater A.K."/>
            <person name="Schmutz J."/>
            <person name="Terry A."/>
            <person name="Vize P.D."/>
            <person name="Warren W.C."/>
            <person name="Wells D."/>
            <person name="Wills A."/>
            <person name="Wilson R.K."/>
            <person name="Zimmerman L.B."/>
            <person name="Zorn A.M."/>
            <person name="Grainger R."/>
            <person name="Grammer T."/>
            <person name="Khokha M.K."/>
            <person name="Richardson P.M."/>
            <person name="Rokhsar D.S."/>
        </authorList>
    </citation>
    <scope>NUCLEOTIDE SEQUENCE [LARGE SCALE GENOMIC DNA]</scope>
    <source>
        <strain evidence="15">Nigerian</strain>
    </source>
</reference>
<evidence type="ECO:0000313" key="15">
    <source>
        <dbReference type="Ensembl" id="ENSXETP00000009213"/>
    </source>
</evidence>
<dbReference type="Pfam" id="PF08344">
    <property type="entry name" value="TRP_2"/>
    <property type="match status" value="1"/>
</dbReference>
<reference evidence="15" key="2">
    <citation type="submission" date="2011-06" db="UniProtKB">
        <authorList>
            <consortium name="Ensembl"/>
        </authorList>
    </citation>
    <scope>IDENTIFICATION</scope>
</reference>
<feature type="coiled-coil region" evidence="11">
    <location>
        <begin position="688"/>
        <end position="722"/>
    </location>
</feature>
<keyword evidence="7" id="KW-0406">Ion transport</keyword>
<keyword evidence="6" id="KW-0040">ANK repeat</keyword>
<evidence type="ECO:0000256" key="8">
    <source>
        <dbReference type="ARBA" id="ARBA00023136"/>
    </source>
</evidence>
<keyword evidence="8 13" id="KW-0472">Membrane</keyword>
<sequence length="810" mass="92527">MGGVTCNSPNWREIVNKKLKFPVNLINAIHDGSLLQVQQLLQVGDGMLRQLDDTEDRSWREALNLAIRTGNEEIMKTLLHCVKFDFRQIHEALLVAVDTNQPHVVKMLLDRLDQEKGIKMDIKSFSLAFFDNSIDNSRFAPGVTPLTLACEKDLYEIVEMLMKKGHVITTPHKISCTCMECSNGRKYDLLKFSLSRINTYKGIASRAYLSIASEDAMLSAFKLSRELKRLSRKEPEFKPEYLSLENLSQEFAVELLGMCRNQSEVTAVLNDCGDDSDEEELDNQAFEEGIPNLARLRLAVHHNQKRVVTNCQLVLSSIWSGKLSGWRGSNTIWKLFIACTIFVSMPLLCMVYWLAPKSKVGKTLKIPVIKFLLHSASYLWFLIFLLLESLIMEQRHDIYEGRSQAIWQNSLHMVWVAGFLWHECKEVWIEGLRSYFLDWWNFLDIVTISMYLASFSLRILVFLKGYLACLEQPDSDVCFYFTKSERNEWNTEDPQFIAEVLFAVTSMLSFTRLAYILPAHETLGTLQISIGKMIDDMIRFMFILMIILTAFLCGLNNIYVNYPWGGATHSPNTSKPIIKAFKNPAVNHILPAPPPCLKHATFTFQSALTLPLPPHHLIVTLGHCITGFFLSHRRSCRFFCCYKPRKKQDYPPISTIVSGVMSPGENRESYRLQVIKALVQRYIDTARREFEESRRKDLGNRITELNKNVIRLQSEVKNLRRSVGDNSGSATNKSNENILSQYIMKVKGSFQNYDQESISSSKESPEVTVHQDSNQGPVPDDDCPPYPEEAFTNGVARNGEANHVDDNEAM</sequence>
<dbReference type="InterPro" id="IPR013555">
    <property type="entry name" value="TRP_dom"/>
</dbReference>
<evidence type="ECO:0000256" key="7">
    <source>
        <dbReference type="ARBA" id="ARBA00023065"/>
    </source>
</evidence>
<dbReference type="InterPro" id="IPR005821">
    <property type="entry name" value="Ion_trans_dom"/>
</dbReference>
<evidence type="ECO:0000256" key="10">
    <source>
        <dbReference type="ARBA" id="ARBA00036634"/>
    </source>
</evidence>
<comment type="catalytic activity">
    <reaction evidence="10">
        <text>Ca(2+)(in) = Ca(2+)(out)</text>
        <dbReference type="Rhea" id="RHEA:29671"/>
        <dbReference type="ChEBI" id="CHEBI:29108"/>
    </reaction>
</comment>
<keyword evidence="3 13" id="KW-0812">Transmembrane</keyword>
<dbReference type="PANTHER" id="PTHR10117">
    <property type="entry name" value="TRANSIENT RECEPTOR POTENTIAL CHANNEL"/>
    <property type="match status" value="1"/>
</dbReference>
<dbReference type="SUPFAM" id="SSF48403">
    <property type="entry name" value="Ankyrin repeat"/>
    <property type="match status" value="1"/>
</dbReference>
<dbReference type="SMART" id="SM01420">
    <property type="entry name" value="TRP_2"/>
    <property type="match status" value="1"/>
</dbReference>
<keyword evidence="9" id="KW-0407">Ion channel</keyword>
<dbReference type="AlphaFoldDB" id="F6QLZ5"/>
<evidence type="ECO:0000256" key="1">
    <source>
        <dbReference type="ARBA" id="ARBA00004141"/>
    </source>
</evidence>
<keyword evidence="4" id="KW-0677">Repeat</keyword>
<dbReference type="Ensembl" id="ENSXETT00000009213">
    <property type="protein sequence ID" value="ENSXETP00000009213"/>
    <property type="gene ID" value="ENSXETG00000004224"/>
</dbReference>
<keyword evidence="2" id="KW-0813">Transport</keyword>
<dbReference type="InParanoid" id="F6QLZ5"/>
<dbReference type="HOGENOM" id="CLU_005716_2_0_1"/>
<keyword evidence="11" id="KW-0175">Coiled coil</keyword>
<dbReference type="GeneTree" id="ENSGT01060000248588"/>
<gene>
    <name evidence="15" type="primary">trpc2</name>
</gene>
<evidence type="ECO:0000259" key="14">
    <source>
        <dbReference type="SMART" id="SM01420"/>
    </source>
</evidence>
<evidence type="ECO:0000256" key="11">
    <source>
        <dbReference type="SAM" id="Coils"/>
    </source>
</evidence>
<accession>F6QLZ5</accession>
<dbReference type="ExpressionAtlas" id="F6QLZ5">
    <property type="expression patterns" value="baseline and differential"/>
</dbReference>
<keyword evidence="5 13" id="KW-1133">Transmembrane helix</keyword>
<evidence type="ECO:0000256" key="2">
    <source>
        <dbReference type="ARBA" id="ARBA00022448"/>
    </source>
</evidence>
<feature type="transmembrane region" description="Helical" evidence="13">
    <location>
        <begin position="496"/>
        <end position="517"/>
    </location>
</feature>
<dbReference type="PANTHER" id="PTHR10117:SF6">
    <property type="entry name" value="SHORT TRANSIENT RECEPTOR POTENTIAL CHANNEL 2"/>
    <property type="match status" value="1"/>
</dbReference>
<feature type="transmembrane region" description="Helical" evidence="13">
    <location>
        <begin position="375"/>
        <end position="393"/>
    </location>
</feature>
<dbReference type="eggNOG" id="KOG3609">
    <property type="taxonomic scope" value="Eukaryota"/>
</dbReference>